<dbReference type="InterPro" id="IPR038770">
    <property type="entry name" value="Na+/solute_symporter_sf"/>
</dbReference>
<evidence type="ECO:0000256" key="6">
    <source>
        <dbReference type="ARBA" id="ARBA00022989"/>
    </source>
</evidence>
<evidence type="ECO:0000256" key="4">
    <source>
        <dbReference type="ARBA" id="ARBA00022475"/>
    </source>
</evidence>
<dbReference type="Proteomes" id="UP000334019">
    <property type="component" value="Chromosome"/>
</dbReference>
<dbReference type="KEGG" id="atq:GH723_12110"/>
<evidence type="ECO:0000256" key="7">
    <source>
        <dbReference type="ARBA" id="ARBA00023065"/>
    </source>
</evidence>
<dbReference type="InterPro" id="IPR006153">
    <property type="entry name" value="Cation/H_exchanger_TM"/>
</dbReference>
<evidence type="ECO:0000256" key="8">
    <source>
        <dbReference type="ARBA" id="ARBA00023136"/>
    </source>
</evidence>
<keyword evidence="4" id="KW-1003">Cell membrane</keyword>
<dbReference type="GO" id="GO:0015297">
    <property type="term" value="F:antiporter activity"/>
    <property type="evidence" value="ECO:0007669"/>
    <property type="project" value="UniProtKB-KW"/>
</dbReference>
<feature type="transmembrane region" description="Helical" evidence="9">
    <location>
        <begin position="6"/>
        <end position="23"/>
    </location>
</feature>
<feature type="transmembrane region" description="Helical" evidence="9">
    <location>
        <begin position="369"/>
        <end position="387"/>
    </location>
</feature>
<dbReference type="GO" id="GO:0005886">
    <property type="term" value="C:plasma membrane"/>
    <property type="evidence" value="ECO:0007669"/>
    <property type="project" value="UniProtKB-SubCell"/>
</dbReference>
<dbReference type="GO" id="GO:1902600">
    <property type="term" value="P:proton transmembrane transport"/>
    <property type="evidence" value="ECO:0007669"/>
    <property type="project" value="InterPro"/>
</dbReference>
<feature type="transmembrane region" description="Helical" evidence="9">
    <location>
        <begin position="227"/>
        <end position="245"/>
    </location>
</feature>
<dbReference type="EMBL" id="CP045851">
    <property type="protein sequence ID" value="QGG95780.1"/>
    <property type="molecule type" value="Genomic_DNA"/>
</dbReference>
<sequence length="408" mass="42136">MDELHLGYAVAGLIAVALILASARIERLPITSPMVGLVAGAVLGAPVLGWLTIDPDVAPTLLLESTRAILAVSLIGVALRFPVRELGRALRPVAALVGLGMPLIAAATAGLAAWTLGWPWELAALLGACLCPTDPILASGVVTTDAAISDLPERTRQVITIESGANDGLALPLVAVGIAAVAGDGLGGAATTAGVEVVLALVVGVPIGYVVGRLTRYVDEHGITERTPELMVTLFMAVGVLGIGRAVDADGILAVFVAGLAYNVAVPDREREQQEQLDEAFNEYLVIPVFIVIGTLLPTDAWTDLGAPLVAFVVGVLLVRRLPAVLALSPLSGLALPQSAFVGWFGPIGISAAFYLVHAHHEGVLDDRLFAAGMAAVAASTIIHGATQGIGRHLLTREDRAQRLETKA</sequence>
<dbReference type="PANTHER" id="PTHR32507">
    <property type="entry name" value="NA(+)/H(+) ANTIPORTER 1"/>
    <property type="match status" value="1"/>
</dbReference>
<evidence type="ECO:0000256" key="9">
    <source>
        <dbReference type="SAM" id="Phobius"/>
    </source>
</evidence>
<evidence type="ECO:0000259" key="10">
    <source>
        <dbReference type="Pfam" id="PF00999"/>
    </source>
</evidence>
<evidence type="ECO:0000256" key="2">
    <source>
        <dbReference type="ARBA" id="ARBA00022448"/>
    </source>
</evidence>
<feature type="domain" description="Cation/H+ exchanger transmembrane" evidence="10">
    <location>
        <begin position="16"/>
        <end position="387"/>
    </location>
</feature>
<feature type="transmembrane region" description="Helical" evidence="9">
    <location>
        <begin position="35"/>
        <end position="53"/>
    </location>
</feature>
<feature type="transmembrane region" description="Helical" evidence="9">
    <location>
        <begin position="65"/>
        <end position="81"/>
    </location>
</feature>
<dbReference type="AlphaFoldDB" id="A0A5Q2RPH9"/>
<keyword evidence="6 9" id="KW-1133">Transmembrane helix</keyword>
<feature type="transmembrane region" description="Helical" evidence="9">
    <location>
        <begin position="305"/>
        <end position="322"/>
    </location>
</feature>
<dbReference type="RefSeq" id="WP_153759886.1">
    <property type="nucleotide sequence ID" value="NZ_CP045851.1"/>
</dbReference>
<reference evidence="11 12" key="1">
    <citation type="submission" date="2019-11" db="EMBL/GenBank/DDBJ databases">
        <authorList>
            <person name="He Y."/>
        </authorList>
    </citation>
    <scope>NUCLEOTIDE SEQUENCE [LARGE SCALE GENOMIC DNA]</scope>
    <source>
        <strain evidence="11 12">SCSIO 58843</strain>
    </source>
</reference>
<dbReference type="Gene3D" id="1.20.1530.20">
    <property type="match status" value="1"/>
</dbReference>
<dbReference type="Pfam" id="PF00999">
    <property type="entry name" value="Na_H_Exchanger"/>
    <property type="match status" value="1"/>
</dbReference>
<feature type="transmembrane region" description="Helical" evidence="9">
    <location>
        <begin position="280"/>
        <end position="299"/>
    </location>
</feature>
<evidence type="ECO:0000313" key="12">
    <source>
        <dbReference type="Proteomes" id="UP000334019"/>
    </source>
</evidence>
<comment type="subcellular location">
    <subcellularLocation>
        <location evidence="1">Cell membrane</location>
        <topology evidence="1">Multi-pass membrane protein</topology>
    </subcellularLocation>
</comment>
<keyword evidence="7" id="KW-0406">Ion transport</keyword>
<accession>A0A5Q2RPH9</accession>
<evidence type="ECO:0000313" key="11">
    <source>
        <dbReference type="EMBL" id="QGG95780.1"/>
    </source>
</evidence>
<organism evidence="11 12">
    <name type="scientific">Actinomarinicola tropica</name>
    <dbReference type="NCBI Taxonomy" id="2789776"/>
    <lineage>
        <taxon>Bacteria</taxon>
        <taxon>Bacillati</taxon>
        <taxon>Actinomycetota</taxon>
        <taxon>Acidimicrobiia</taxon>
        <taxon>Acidimicrobiales</taxon>
        <taxon>Iamiaceae</taxon>
        <taxon>Actinomarinicola</taxon>
    </lineage>
</organism>
<dbReference type="PANTHER" id="PTHR32507:SF8">
    <property type="entry name" value="CNH1P"/>
    <property type="match status" value="1"/>
</dbReference>
<feature type="transmembrane region" description="Helical" evidence="9">
    <location>
        <begin position="93"/>
        <end position="116"/>
    </location>
</feature>
<keyword evidence="12" id="KW-1185">Reference proteome</keyword>
<proteinExistence type="predicted"/>
<name>A0A5Q2RPH9_9ACTN</name>
<keyword evidence="3" id="KW-0050">Antiport</keyword>
<keyword evidence="5 9" id="KW-0812">Transmembrane</keyword>
<feature type="transmembrane region" description="Helical" evidence="9">
    <location>
        <begin position="197"/>
        <end position="215"/>
    </location>
</feature>
<gene>
    <name evidence="11" type="ORF">GH723_12110</name>
</gene>
<protein>
    <recommendedName>
        <fullName evidence="10">Cation/H+ exchanger transmembrane domain-containing protein</fullName>
    </recommendedName>
</protein>
<evidence type="ECO:0000256" key="1">
    <source>
        <dbReference type="ARBA" id="ARBA00004651"/>
    </source>
</evidence>
<evidence type="ECO:0000256" key="3">
    <source>
        <dbReference type="ARBA" id="ARBA00022449"/>
    </source>
</evidence>
<keyword evidence="8 9" id="KW-0472">Membrane</keyword>
<keyword evidence="2" id="KW-0813">Transport</keyword>
<feature type="transmembrane region" description="Helical" evidence="9">
    <location>
        <begin position="334"/>
        <end position="357"/>
    </location>
</feature>
<evidence type="ECO:0000256" key="5">
    <source>
        <dbReference type="ARBA" id="ARBA00022692"/>
    </source>
</evidence>
<feature type="transmembrane region" description="Helical" evidence="9">
    <location>
        <begin position="251"/>
        <end position="268"/>
    </location>
</feature>